<dbReference type="RefSeq" id="WP_116885666.1">
    <property type="nucleotide sequence ID" value="NZ_CABMMC010000023.1"/>
</dbReference>
<keyword evidence="2" id="KW-1185">Reference proteome</keyword>
<dbReference type="GeneID" id="78296934"/>
<name>A0A2U1AGV7_9BACT</name>
<reference evidence="1 2" key="1">
    <citation type="submission" date="2018-04" db="EMBL/GenBank/DDBJ databases">
        <title>Genomic Encyclopedia of Type Strains, Phase IV (KMG-IV): sequencing the most valuable type-strain genomes for metagenomic binning, comparative biology and taxonomic classification.</title>
        <authorList>
            <person name="Goeker M."/>
        </authorList>
    </citation>
    <scope>NUCLEOTIDE SEQUENCE [LARGE SCALE GENOMIC DNA]</scope>
    <source>
        <strain evidence="1 2">DSM 14823</strain>
    </source>
</reference>
<dbReference type="AlphaFoldDB" id="A0A2U1AGV7"/>
<dbReference type="Proteomes" id="UP000245959">
    <property type="component" value="Unassembled WGS sequence"/>
</dbReference>
<dbReference type="OrthoDB" id="187903at2"/>
<evidence type="ECO:0000313" key="2">
    <source>
        <dbReference type="Proteomes" id="UP000245959"/>
    </source>
</evidence>
<comment type="caution">
    <text evidence="1">The sequence shown here is derived from an EMBL/GenBank/DDBJ whole genome shotgun (WGS) entry which is preliminary data.</text>
</comment>
<sequence>MRYLFDRSEAIELECDAVIRRHPSLSDGAEVIRARAGETVPPLAPGHYLISETTAPGEERVRYLGVAGRGYTVMQLTVGSFTSDTFDAVVHANRVPVNYYVNLGQVNDSTFRGYEQDYGDAVYPHLMPNSLSPVDPAFACHDANWDSLDAETIETRLRALDGFWRERGFAPLHGIATYTPSNSLVAAMKRLGWRVLHSVVPEQNWSDGRWAINHWGMPNQPFYVSGEDFRKPAERGENNVIAMSMNSYHLYMPHVTHWGDNVLSPSHFLRWHRTVESGPEPLRFGNFLRDYLAAAEGREEPFFLIAGFEFGRTFGVRSMTKHNRRGLELVLEAAKRHPVVFATGRDVALYYERHQLAQPEAVFTQRDYLAGTRIMDKPVNSGPSIGMEMHAYKAVFAHLEPLPFYHYDYLEPWHYRADDTAVPRDYVESDRAAVEVRRSGDVLTLRAAKPLERAVPVAVWDGEIAGDRPGRVFQPPQLDDGRTHTVLELPVGWHGECVLAVRNVSEPPAAEFAGSDHPAWRVQRIGGHCYLYLDFPATRPFEIDWQAPAACRIDAPDRVLGGFAAGESVRLAFNARRLWYRFHGLAPEAIRPGGDAMRKLSSEQRESERFFAEARRDLPRDRRELDEWFAAQLPAGEHVELELDCFGDNVFGERSRARPFDRIVRRGKAALRAEELSDGGISLGHGRSFWVHPRSLHFEIAGLETLASADGRFTLTLFTRTPKEEAKPFRYRLRIQHLGKPVAEFPAWVCPYDCSEGAVLQVRLPLDAFPDGVADCHLAADQRGVLDDWYREDGFIAALERLAVTCR</sequence>
<protein>
    <submittedName>
        <fullName evidence="1">Uncharacterized protein</fullName>
    </submittedName>
</protein>
<accession>A0A2U1AGV7</accession>
<gene>
    <name evidence="1" type="ORF">C8D82_14011</name>
</gene>
<proteinExistence type="predicted"/>
<dbReference type="EMBL" id="QEKH01000040">
    <property type="protein sequence ID" value="PVY35604.1"/>
    <property type="molecule type" value="Genomic_DNA"/>
</dbReference>
<organism evidence="1 2">
    <name type="scientific">Victivallis vadensis</name>
    <dbReference type="NCBI Taxonomy" id="172901"/>
    <lineage>
        <taxon>Bacteria</taxon>
        <taxon>Pseudomonadati</taxon>
        <taxon>Lentisphaerota</taxon>
        <taxon>Lentisphaeria</taxon>
        <taxon>Victivallales</taxon>
        <taxon>Victivallaceae</taxon>
        <taxon>Victivallis</taxon>
    </lineage>
</organism>
<evidence type="ECO:0000313" key="1">
    <source>
        <dbReference type="EMBL" id="PVY35604.1"/>
    </source>
</evidence>